<keyword evidence="5" id="KW-0677">Repeat</keyword>
<keyword evidence="8" id="KW-0472">Membrane</keyword>
<dbReference type="InterPro" id="IPR003921">
    <property type="entry name" value="Cell_synth_C"/>
</dbReference>
<feature type="region of interest" description="Disordered" evidence="11">
    <location>
        <begin position="846"/>
        <end position="865"/>
    </location>
</feature>
<dbReference type="EMBL" id="CP014691">
    <property type="protein sequence ID" value="AQS88508.1"/>
    <property type="molecule type" value="Genomic_DNA"/>
</dbReference>
<evidence type="ECO:0000256" key="7">
    <source>
        <dbReference type="ARBA" id="ARBA00022916"/>
    </source>
</evidence>
<dbReference type="GO" id="GO:0009279">
    <property type="term" value="C:cell outer membrane"/>
    <property type="evidence" value="ECO:0007669"/>
    <property type="project" value="UniProtKB-SubCell"/>
</dbReference>
<dbReference type="UniPathway" id="UPA00694"/>
<dbReference type="InterPro" id="IPR051012">
    <property type="entry name" value="CellSynth/LPSAsmb/PSIAsmb"/>
</dbReference>
<evidence type="ECO:0000256" key="1">
    <source>
        <dbReference type="ARBA" id="ARBA00004339"/>
    </source>
</evidence>
<dbReference type="Pfam" id="PF14559">
    <property type="entry name" value="TPR_19"/>
    <property type="match status" value="3"/>
</dbReference>
<evidence type="ECO:0000256" key="2">
    <source>
        <dbReference type="ARBA" id="ARBA00005186"/>
    </source>
</evidence>
<dbReference type="GO" id="GO:0030244">
    <property type="term" value="P:cellulose biosynthetic process"/>
    <property type="evidence" value="ECO:0007669"/>
    <property type="project" value="UniProtKB-KW"/>
</dbReference>
<proteinExistence type="inferred from homology"/>
<feature type="repeat" description="TPR" evidence="10">
    <location>
        <begin position="335"/>
        <end position="368"/>
    </location>
</feature>
<sequence length="1241" mass="133439">MPPSVIGISTMRRRFLTWHGERSCFIVLHGGLAAMLLMGAATPAQGAPPASPAAAPASSTAFLLARARYWYERRAFSDARAALEQVQRMAPDDPDVIEFTGEWALNDGRPAEATAALRRLQQIAPDSPALQHLSSIIRLHRISPEELEQIRSQARSGETAEAARRYQALFPQGPPPQYALEYYTTLAGVPSQRAAAQAGLARILTASPNNMAAQIAYAQSLTWTEGTRVAGIQRLQRLGDNAATTAEQREQILRLERQAILWLPATPQNAPVMSDWLRTHPDDTDVLALQKRAQTDNVDQGSLARMQGYHDLDSGNLDAAAASFEKRLATAPQDADALGGLGVVRLRQKRNAEAVRLLNEAIAADPAHADHWRQARDGAQVGSRYEDVRNMVSAGNFHGAEQALAPIIAGSPGETGALLMQADIARRAGEYDHAIALYRRLLASHPSLALAQAGLVRTLLASGQTDAAARALNDSSISDPRLRASIDIARADRSTSLPDRIQLLRQAVSNNGSDPWVRLHLAQALVAQGTPDEAREVMAPLLAPGARLSTEQLQAVLFYAGQTGDSATIERLRSRLPAHAYTPEIRALFRQAEVREAVRNAPEDPIEARLYFMGLVRDGDPDGALGALIGNALLDRNDRAGASEVLNALWRQSGTLSAGQRLAYAGIEMRMGDLGRARRLIAPLREVELSSAQASSLQQLQTGLAVAAADAYNAHGERAKAYDVLAPALNSATAPVSARLALARLYQSDGQLAEAYQINAAAVERDPSDLDARLALVETAVAMHRFDDAQNLVEEMNGVGPSDPRSWIAAATLERARGNWTTAVQDLAQARTLRSQQIGQTGVQPVMDQNPFRQHDTDVSDGATSGDPMLQQIDTRLNDVTQAFAPTINITPGIDSRSGSGLNGLTALSVKADGSLPLGTGRLTLSATPTVLNSRAYSADDAVGLRSIGSTILTPGVNQGGRMNATGVALGVVYAWRWLTMDVGTSPLGFRVNNILGGVEVAPKLGPYTVLRLQAERRSIADSILSYGGIRDVGTGATWGGVTRNRANMQIEYGTDAVAVYGRAAVSAIEGRNTKGNTEYGAGAGGSIPVYDADNQHVRVGTDLTWFRYDRNEYQFSYGNGGYFSPQSFFALTFPVNYTGQQDQWSWKLGGRIGYQTYHSNPSQYFPRNPAMQSVLVSRDPVNSMLPGQSTSGLTGGVDGYLHYQLTSALRLGAEFSYQKAGPWNELGAQLSAHYVFSKAP</sequence>
<dbReference type="Pfam" id="PF13432">
    <property type="entry name" value="TPR_16"/>
    <property type="match status" value="2"/>
</dbReference>
<gene>
    <name evidence="13" type="ORF">A0U93_11820</name>
</gene>
<keyword evidence="6 10" id="KW-0802">TPR repeat</keyword>
<evidence type="ECO:0000256" key="5">
    <source>
        <dbReference type="ARBA" id="ARBA00022737"/>
    </source>
</evidence>
<dbReference type="Proteomes" id="UP000188604">
    <property type="component" value="Chromosome"/>
</dbReference>
<dbReference type="InterPro" id="IPR011990">
    <property type="entry name" value="TPR-like_helical_dom_sf"/>
</dbReference>
<dbReference type="GO" id="GO:0006011">
    <property type="term" value="P:UDP-alpha-D-glucose metabolic process"/>
    <property type="evidence" value="ECO:0007669"/>
    <property type="project" value="InterPro"/>
</dbReference>
<evidence type="ECO:0000256" key="3">
    <source>
        <dbReference type="ARBA" id="ARBA00005886"/>
    </source>
</evidence>
<comment type="subcellular location">
    <subcellularLocation>
        <location evidence="1">Cell outer membrane</location>
        <topology evidence="1">Peripheral membrane protein</topology>
    </subcellularLocation>
</comment>
<evidence type="ECO:0000256" key="9">
    <source>
        <dbReference type="ARBA" id="ARBA00023237"/>
    </source>
</evidence>
<dbReference type="AlphaFoldDB" id="A0A1U9KRT6"/>
<dbReference type="PRINTS" id="PR01441">
    <property type="entry name" value="CELLSNTHASEC"/>
</dbReference>
<dbReference type="InterPro" id="IPR008410">
    <property type="entry name" value="BCSC_C"/>
</dbReference>
<accession>A0A1U9KRT6</accession>
<keyword evidence="7" id="KW-0135">Cellulose biosynthesis</keyword>
<feature type="domain" description="Cellulose synthase operon C C-terminal" evidence="12">
    <location>
        <begin position="905"/>
        <end position="1237"/>
    </location>
</feature>
<reference evidence="13 14" key="1">
    <citation type="submission" date="2016-03" db="EMBL/GenBank/DDBJ databases">
        <title>Acetic acid bacteria sequencing.</title>
        <authorList>
            <person name="Brandt J."/>
            <person name="Jakob F."/>
            <person name="Vogel R.F."/>
        </authorList>
    </citation>
    <scope>NUCLEOTIDE SEQUENCE [LARGE SCALE GENOMIC DNA]</scope>
    <source>
        <strain evidence="13 14">NBRC 101099</strain>
    </source>
</reference>
<keyword evidence="4" id="KW-0732">Signal</keyword>
<dbReference type="KEGG" id="nch:A0U93_11820"/>
<dbReference type="PANTHER" id="PTHR45586">
    <property type="entry name" value="TPR REPEAT-CONTAINING PROTEIN PA4667"/>
    <property type="match status" value="1"/>
</dbReference>
<dbReference type="OrthoDB" id="174989at2"/>
<keyword evidence="14" id="KW-1185">Reference proteome</keyword>
<protein>
    <recommendedName>
        <fullName evidence="12">Cellulose synthase operon C C-terminal domain-containing protein</fullName>
    </recommendedName>
</protein>
<evidence type="ECO:0000256" key="10">
    <source>
        <dbReference type="PROSITE-ProRule" id="PRU00339"/>
    </source>
</evidence>
<evidence type="ECO:0000256" key="6">
    <source>
        <dbReference type="ARBA" id="ARBA00022803"/>
    </source>
</evidence>
<evidence type="ECO:0000313" key="13">
    <source>
        <dbReference type="EMBL" id="AQS88508.1"/>
    </source>
</evidence>
<dbReference type="SMART" id="SM00028">
    <property type="entry name" value="TPR"/>
    <property type="match status" value="5"/>
</dbReference>
<evidence type="ECO:0000256" key="4">
    <source>
        <dbReference type="ARBA" id="ARBA00022729"/>
    </source>
</evidence>
<dbReference type="Gene3D" id="1.25.40.10">
    <property type="entry name" value="Tetratricopeptide repeat domain"/>
    <property type="match status" value="4"/>
</dbReference>
<dbReference type="InterPro" id="IPR019734">
    <property type="entry name" value="TPR_rpt"/>
</dbReference>
<evidence type="ECO:0000256" key="11">
    <source>
        <dbReference type="SAM" id="MobiDB-lite"/>
    </source>
</evidence>
<dbReference type="Pfam" id="PF05420">
    <property type="entry name" value="BCSC_C"/>
    <property type="match status" value="1"/>
</dbReference>
<organism evidence="13 14">
    <name type="scientific">Neoasaia chiangmaiensis</name>
    <dbReference type="NCBI Taxonomy" id="320497"/>
    <lineage>
        <taxon>Bacteria</taxon>
        <taxon>Pseudomonadati</taxon>
        <taxon>Pseudomonadota</taxon>
        <taxon>Alphaproteobacteria</taxon>
        <taxon>Acetobacterales</taxon>
        <taxon>Acetobacteraceae</taxon>
        <taxon>Neoasaia</taxon>
    </lineage>
</organism>
<evidence type="ECO:0000259" key="12">
    <source>
        <dbReference type="Pfam" id="PF05420"/>
    </source>
</evidence>
<comment type="pathway">
    <text evidence="2">Glycan metabolism; bacterial cellulose biosynthesis.</text>
</comment>
<dbReference type="STRING" id="320497.A0U93_11820"/>
<dbReference type="PANTHER" id="PTHR45586:SF1">
    <property type="entry name" value="LIPOPOLYSACCHARIDE ASSEMBLY PROTEIN B"/>
    <property type="match status" value="1"/>
</dbReference>
<keyword evidence="9" id="KW-0998">Cell outer membrane</keyword>
<evidence type="ECO:0000313" key="14">
    <source>
        <dbReference type="Proteomes" id="UP000188604"/>
    </source>
</evidence>
<comment type="similarity">
    <text evidence="3">Belongs to the AcsC/BcsC family.</text>
</comment>
<name>A0A1U9KRT6_9PROT</name>
<dbReference type="PROSITE" id="PS50005">
    <property type="entry name" value="TPR"/>
    <property type="match status" value="1"/>
</dbReference>
<dbReference type="SUPFAM" id="SSF48452">
    <property type="entry name" value="TPR-like"/>
    <property type="match status" value="4"/>
</dbReference>
<evidence type="ECO:0000256" key="8">
    <source>
        <dbReference type="ARBA" id="ARBA00023136"/>
    </source>
</evidence>